<dbReference type="SUPFAM" id="SSF51182">
    <property type="entry name" value="RmlC-like cupins"/>
    <property type="match status" value="1"/>
</dbReference>
<dbReference type="PROSITE" id="PS50943">
    <property type="entry name" value="HTH_CROC1"/>
    <property type="match status" value="1"/>
</dbReference>
<name>A0A948X144_9BACT</name>
<dbReference type="Pfam" id="PF13443">
    <property type="entry name" value="HTH_26"/>
    <property type="match status" value="1"/>
</dbReference>
<dbReference type="PANTHER" id="PTHR46797:SF19">
    <property type="entry name" value="BLL2473 PROTEIN"/>
    <property type="match status" value="1"/>
</dbReference>
<evidence type="ECO:0000313" key="4">
    <source>
        <dbReference type="Proteomes" id="UP000784286"/>
    </source>
</evidence>
<dbReference type="GO" id="GO:0005829">
    <property type="term" value="C:cytosol"/>
    <property type="evidence" value="ECO:0007669"/>
    <property type="project" value="TreeGrafter"/>
</dbReference>
<protein>
    <submittedName>
        <fullName evidence="3">XRE family transcriptional regulator</fullName>
    </submittedName>
</protein>
<dbReference type="SUPFAM" id="SSF47413">
    <property type="entry name" value="lambda repressor-like DNA-binding domains"/>
    <property type="match status" value="1"/>
</dbReference>
<dbReference type="Pfam" id="PF07883">
    <property type="entry name" value="Cupin_2"/>
    <property type="match status" value="1"/>
</dbReference>
<dbReference type="CDD" id="cd02209">
    <property type="entry name" value="cupin_XRE_C"/>
    <property type="match status" value="1"/>
</dbReference>
<evidence type="ECO:0000256" key="1">
    <source>
        <dbReference type="ARBA" id="ARBA00023125"/>
    </source>
</evidence>
<reference evidence="3" key="1">
    <citation type="journal article" date="2021" name="PeerJ">
        <title>Extensive microbial diversity within the chicken gut microbiome revealed by metagenomics and culture.</title>
        <authorList>
            <person name="Gilroy R."/>
            <person name="Ravi A."/>
            <person name="Getino M."/>
            <person name="Pursley I."/>
            <person name="Horton D.L."/>
            <person name="Alikhan N.F."/>
            <person name="Baker D."/>
            <person name="Gharbi K."/>
            <person name="Hall N."/>
            <person name="Watson M."/>
            <person name="Adriaenssens E.M."/>
            <person name="Foster-Nyarko E."/>
            <person name="Jarju S."/>
            <person name="Secka A."/>
            <person name="Antonio M."/>
            <person name="Oren A."/>
            <person name="Chaudhuri R.R."/>
            <person name="La Ragione R."/>
            <person name="Hildebrand F."/>
            <person name="Pallen M.J."/>
        </authorList>
    </citation>
    <scope>NUCLEOTIDE SEQUENCE</scope>
    <source>
        <strain evidence="3">8470</strain>
    </source>
</reference>
<proteinExistence type="predicted"/>
<sequence length="194" mass="21814">MDYTNIIGEKIKSLRTTKEISINELSESTGLSVKQIKRIEDNTDIPSLAPLIKIARALGVRLGTFLDDQPNEEGPVVCRKGEADDTISFSNNASDARHHMHYHSLSRAKSDRHMDPFIIDIDESGNNEFSLSAHEGEEFIMVLKGKLEVEYGKKKYLLDEGDTIYYDSIVPHHVHAYEGKAARILAVVYTPIEL</sequence>
<accession>A0A948X144</accession>
<comment type="caution">
    <text evidence="3">The sequence shown here is derived from an EMBL/GenBank/DDBJ whole genome shotgun (WGS) entry which is preliminary data.</text>
</comment>
<keyword evidence="1" id="KW-0238">DNA-binding</keyword>
<dbReference type="InterPro" id="IPR001387">
    <property type="entry name" value="Cro/C1-type_HTH"/>
</dbReference>
<dbReference type="CDD" id="cd00093">
    <property type="entry name" value="HTH_XRE"/>
    <property type="match status" value="1"/>
</dbReference>
<dbReference type="InterPro" id="IPR011051">
    <property type="entry name" value="RmlC_Cupin_sf"/>
</dbReference>
<gene>
    <name evidence="3" type="ORF">H9928_05745</name>
</gene>
<evidence type="ECO:0000313" key="3">
    <source>
        <dbReference type="EMBL" id="MBU3856047.1"/>
    </source>
</evidence>
<reference evidence="3" key="2">
    <citation type="submission" date="2021-04" db="EMBL/GenBank/DDBJ databases">
        <authorList>
            <person name="Gilroy R."/>
        </authorList>
    </citation>
    <scope>NUCLEOTIDE SEQUENCE</scope>
    <source>
        <strain evidence="3">8470</strain>
    </source>
</reference>
<dbReference type="PANTHER" id="PTHR46797">
    <property type="entry name" value="HTH-TYPE TRANSCRIPTIONAL REGULATOR"/>
    <property type="match status" value="1"/>
</dbReference>
<dbReference type="GO" id="GO:0003677">
    <property type="term" value="F:DNA binding"/>
    <property type="evidence" value="ECO:0007669"/>
    <property type="project" value="UniProtKB-KW"/>
</dbReference>
<organism evidence="3 4">
    <name type="scientific">Candidatus Phocaeicola excrementipullorum</name>
    <dbReference type="NCBI Taxonomy" id="2838731"/>
    <lineage>
        <taxon>Bacteria</taxon>
        <taxon>Pseudomonadati</taxon>
        <taxon>Bacteroidota</taxon>
        <taxon>Bacteroidia</taxon>
        <taxon>Bacteroidales</taxon>
        <taxon>Bacteroidaceae</taxon>
        <taxon>Phocaeicola</taxon>
    </lineage>
</organism>
<dbReference type="Gene3D" id="2.60.120.10">
    <property type="entry name" value="Jelly Rolls"/>
    <property type="match status" value="1"/>
</dbReference>
<dbReference type="SMART" id="SM00530">
    <property type="entry name" value="HTH_XRE"/>
    <property type="match status" value="1"/>
</dbReference>
<dbReference type="AlphaFoldDB" id="A0A948X144"/>
<dbReference type="GO" id="GO:0003700">
    <property type="term" value="F:DNA-binding transcription factor activity"/>
    <property type="evidence" value="ECO:0007669"/>
    <property type="project" value="TreeGrafter"/>
</dbReference>
<feature type="domain" description="HTH cro/C1-type" evidence="2">
    <location>
        <begin position="11"/>
        <end position="65"/>
    </location>
</feature>
<dbReference type="InterPro" id="IPR050807">
    <property type="entry name" value="TransReg_Diox_bact_type"/>
</dbReference>
<dbReference type="InterPro" id="IPR010982">
    <property type="entry name" value="Lambda_DNA-bd_dom_sf"/>
</dbReference>
<dbReference type="Proteomes" id="UP000784286">
    <property type="component" value="Unassembled WGS sequence"/>
</dbReference>
<dbReference type="Gene3D" id="1.10.260.40">
    <property type="entry name" value="lambda repressor-like DNA-binding domains"/>
    <property type="match status" value="1"/>
</dbReference>
<evidence type="ECO:0000259" key="2">
    <source>
        <dbReference type="PROSITE" id="PS50943"/>
    </source>
</evidence>
<dbReference type="InterPro" id="IPR014710">
    <property type="entry name" value="RmlC-like_jellyroll"/>
</dbReference>
<dbReference type="EMBL" id="JAHLFJ010000053">
    <property type="protein sequence ID" value="MBU3856047.1"/>
    <property type="molecule type" value="Genomic_DNA"/>
</dbReference>
<dbReference type="InterPro" id="IPR013096">
    <property type="entry name" value="Cupin_2"/>
</dbReference>